<dbReference type="CDD" id="cd00037">
    <property type="entry name" value="CLECT"/>
    <property type="match status" value="2"/>
</dbReference>
<keyword evidence="1" id="KW-1133">Transmembrane helix</keyword>
<dbReference type="EMBL" id="CAXKWB010039656">
    <property type="protein sequence ID" value="CAL4153436.1"/>
    <property type="molecule type" value="Genomic_DNA"/>
</dbReference>
<dbReference type="InterPro" id="IPR001304">
    <property type="entry name" value="C-type_lectin-like"/>
</dbReference>
<sequence>WSGAVRQSAAAAAAGGDSGGAGSWVWPDGSPVPADAWAQGQPNKPTTVDCAYISSSTGLLYDYSCSYTSYTLCQECSVGKSNELTMAVTVDRETNTIEVVPMCVNNNDYYLTLDGIVLETSPNITRIENVTPGHHEVCIKANYDGEPKTLCFQVIVCSSNFPHWSGEYCFHIGDGPHTQISAENYCLDMSASLPYPMDDLNEWQTAMNAAITDWNNDLDLPWSGATMQSGQNWTWSNGDQVQTTAWATGQPAESESCSVIDSEGLLNEWACSQSRPKVLCQATYSTITTTTTSTMSTSAATTTITTITTITTTAGLVFFSRIYFVQLLRNRLFN</sequence>
<reference evidence="3 4" key="1">
    <citation type="submission" date="2024-05" db="EMBL/GenBank/DDBJ databases">
        <authorList>
            <person name="Wallberg A."/>
        </authorList>
    </citation>
    <scope>NUCLEOTIDE SEQUENCE [LARGE SCALE GENOMIC DNA]</scope>
</reference>
<organism evidence="3 4">
    <name type="scientific">Meganyctiphanes norvegica</name>
    <name type="common">Northern krill</name>
    <name type="synonym">Thysanopoda norvegica</name>
    <dbReference type="NCBI Taxonomy" id="48144"/>
    <lineage>
        <taxon>Eukaryota</taxon>
        <taxon>Metazoa</taxon>
        <taxon>Ecdysozoa</taxon>
        <taxon>Arthropoda</taxon>
        <taxon>Crustacea</taxon>
        <taxon>Multicrustacea</taxon>
        <taxon>Malacostraca</taxon>
        <taxon>Eumalacostraca</taxon>
        <taxon>Eucarida</taxon>
        <taxon>Euphausiacea</taxon>
        <taxon>Euphausiidae</taxon>
        <taxon>Meganyctiphanes</taxon>
    </lineage>
</organism>
<keyword evidence="4" id="KW-1185">Reference proteome</keyword>
<feature type="non-terminal residue" evidence="3">
    <location>
        <position position="1"/>
    </location>
</feature>
<protein>
    <recommendedName>
        <fullName evidence="2">C-type lectin domain-containing protein</fullName>
    </recommendedName>
</protein>
<gene>
    <name evidence="3" type="ORF">MNOR_LOCUS31172</name>
</gene>
<dbReference type="Gene3D" id="3.10.100.10">
    <property type="entry name" value="Mannose-Binding Protein A, subunit A"/>
    <property type="match status" value="2"/>
</dbReference>
<proteinExistence type="predicted"/>
<dbReference type="PANTHER" id="PTHR22801:SF63">
    <property type="entry name" value="C-TYPE LECTIN DOMAIN-CONTAINING PROTEIN"/>
    <property type="match status" value="1"/>
</dbReference>
<evidence type="ECO:0000313" key="3">
    <source>
        <dbReference type="EMBL" id="CAL4153436.1"/>
    </source>
</evidence>
<evidence type="ECO:0000256" key="1">
    <source>
        <dbReference type="SAM" id="Phobius"/>
    </source>
</evidence>
<dbReference type="AlphaFoldDB" id="A0AAV2RZH3"/>
<accession>A0AAV2RZH3</accession>
<dbReference type="SUPFAM" id="SSF56436">
    <property type="entry name" value="C-type lectin-like"/>
    <property type="match status" value="2"/>
</dbReference>
<feature type="transmembrane region" description="Helical" evidence="1">
    <location>
        <begin position="304"/>
        <end position="324"/>
    </location>
</feature>
<dbReference type="Pfam" id="PF00059">
    <property type="entry name" value="Lectin_C"/>
    <property type="match status" value="2"/>
</dbReference>
<feature type="domain" description="C-type lectin" evidence="2">
    <location>
        <begin position="165"/>
        <end position="278"/>
    </location>
</feature>
<dbReference type="InterPro" id="IPR050801">
    <property type="entry name" value="Ca-Dep_Lectins_ImmuneDev"/>
</dbReference>
<evidence type="ECO:0000259" key="2">
    <source>
        <dbReference type="PROSITE" id="PS50041"/>
    </source>
</evidence>
<keyword evidence="1" id="KW-0472">Membrane</keyword>
<evidence type="ECO:0000313" key="4">
    <source>
        <dbReference type="Proteomes" id="UP001497623"/>
    </source>
</evidence>
<dbReference type="InterPro" id="IPR016186">
    <property type="entry name" value="C-type_lectin-like/link_sf"/>
</dbReference>
<dbReference type="Proteomes" id="UP001497623">
    <property type="component" value="Unassembled WGS sequence"/>
</dbReference>
<feature type="domain" description="C-type lectin" evidence="2">
    <location>
        <begin position="1"/>
        <end position="74"/>
    </location>
</feature>
<dbReference type="SMART" id="SM00034">
    <property type="entry name" value="CLECT"/>
    <property type="match status" value="1"/>
</dbReference>
<dbReference type="PROSITE" id="PS50041">
    <property type="entry name" value="C_TYPE_LECTIN_2"/>
    <property type="match status" value="2"/>
</dbReference>
<dbReference type="PANTHER" id="PTHR22801">
    <property type="entry name" value="LITHOSTATHINE"/>
    <property type="match status" value="1"/>
</dbReference>
<dbReference type="InterPro" id="IPR016187">
    <property type="entry name" value="CTDL_fold"/>
</dbReference>
<name>A0AAV2RZH3_MEGNR</name>
<comment type="caution">
    <text evidence="3">The sequence shown here is derived from an EMBL/GenBank/DDBJ whole genome shotgun (WGS) entry which is preliminary data.</text>
</comment>
<keyword evidence="1" id="KW-0812">Transmembrane</keyword>